<dbReference type="EMBL" id="BNEC01000005">
    <property type="protein sequence ID" value="GHI69586.1"/>
    <property type="molecule type" value="Genomic_DNA"/>
</dbReference>
<reference evidence="2" key="1">
    <citation type="submission" date="2023-07" db="EMBL/GenBank/DDBJ databases">
        <title>Whole genome shotgun sequence of Streptomyces nojiriensis NBRC 13794.</title>
        <authorList>
            <person name="Komaki H."/>
            <person name="Tamura T."/>
        </authorList>
    </citation>
    <scope>NUCLEOTIDE SEQUENCE [LARGE SCALE GENOMIC DNA]</scope>
    <source>
        <strain evidence="2">NBRC 13794</strain>
    </source>
</reference>
<evidence type="ECO:0000313" key="2">
    <source>
        <dbReference type="Proteomes" id="UP000613974"/>
    </source>
</evidence>
<keyword evidence="2" id="KW-1185">Reference proteome</keyword>
<dbReference type="Proteomes" id="UP000613974">
    <property type="component" value="Unassembled WGS sequence"/>
</dbReference>
<comment type="caution">
    <text evidence="1">The sequence shown here is derived from an EMBL/GenBank/DDBJ whole genome shotgun (WGS) entry which is preliminary data.</text>
</comment>
<name>A0ABQ3SN85_9ACTN</name>
<gene>
    <name evidence="1" type="ORF">Snoj_35040</name>
</gene>
<proteinExistence type="predicted"/>
<sequence length="74" mass="8034">MSAVSGPPAEGEPCALDQTIRQGVSSAFQQDIDALAPHAVRRTRAHRVIRIIRICERQGVPVLADHPSNAGWHD</sequence>
<evidence type="ECO:0000313" key="1">
    <source>
        <dbReference type="EMBL" id="GHI69586.1"/>
    </source>
</evidence>
<organism evidence="1 2">
    <name type="scientific">Streptomyces nojiriensis</name>
    <dbReference type="NCBI Taxonomy" id="66374"/>
    <lineage>
        <taxon>Bacteria</taxon>
        <taxon>Bacillati</taxon>
        <taxon>Actinomycetota</taxon>
        <taxon>Actinomycetes</taxon>
        <taxon>Kitasatosporales</taxon>
        <taxon>Streptomycetaceae</taxon>
        <taxon>Streptomyces</taxon>
    </lineage>
</organism>
<accession>A0ABQ3SN85</accession>
<dbReference type="RefSeq" id="WP_189746851.1">
    <property type="nucleotide sequence ID" value="NZ_BMRL01000023.1"/>
</dbReference>
<protein>
    <submittedName>
        <fullName evidence="1">Uncharacterized protein</fullName>
    </submittedName>
</protein>
<dbReference type="GeneID" id="95587853"/>